<reference evidence="1" key="1">
    <citation type="journal article" date="2015" name="Nature">
        <title>Complex archaea that bridge the gap between prokaryotes and eukaryotes.</title>
        <authorList>
            <person name="Spang A."/>
            <person name="Saw J.H."/>
            <person name="Jorgensen S.L."/>
            <person name="Zaremba-Niedzwiedzka K."/>
            <person name="Martijn J."/>
            <person name="Lind A.E."/>
            <person name="van Eijk R."/>
            <person name="Schleper C."/>
            <person name="Guy L."/>
            <person name="Ettema T.J."/>
        </authorList>
    </citation>
    <scope>NUCLEOTIDE SEQUENCE</scope>
</reference>
<gene>
    <name evidence="1" type="ORF">LCGC14_2386800</name>
</gene>
<proteinExistence type="predicted"/>
<evidence type="ECO:0000313" key="1">
    <source>
        <dbReference type="EMBL" id="KKL27271.1"/>
    </source>
</evidence>
<comment type="caution">
    <text evidence="1">The sequence shown here is derived from an EMBL/GenBank/DDBJ whole genome shotgun (WGS) entry which is preliminary data.</text>
</comment>
<dbReference type="EMBL" id="LAZR01035525">
    <property type="protein sequence ID" value="KKL27271.1"/>
    <property type="molecule type" value="Genomic_DNA"/>
</dbReference>
<sequence length="40" mass="4764">LDKTLQDSLSSYLSDEDIQFVKKQFDTHDNSFVWMQDLLL</sequence>
<accession>A0A0F9EBQ6</accession>
<name>A0A0F9EBQ6_9ZZZZ</name>
<dbReference type="AlphaFoldDB" id="A0A0F9EBQ6"/>
<feature type="non-terminal residue" evidence="1">
    <location>
        <position position="1"/>
    </location>
</feature>
<organism evidence="1">
    <name type="scientific">marine sediment metagenome</name>
    <dbReference type="NCBI Taxonomy" id="412755"/>
    <lineage>
        <taxon>unclassified sequences</taxon>
        <taxon>metagenomes</taxon>
        <taxon>ecological metagenomes</taxon>
    </lineage>
</organism>
<protein>
    <submittedName>
        <fullName evidence="1">Uncharacterized protein</fullName>
    </submittedName>
</protein>